<keyword evidence="2" id="KW-1185">Reference proteome</keyword>
<sequence>MTFQVPASKASIKQNLFEFTLPQDDKIYALPKMQFLDADLSADLTALTPRIKAAQDGEGISSDPELLAEIASLQRQMLERYVPGIYARMSGDQVAALVEAWQEASSVTLGEFSSSAGS</sequence>
<name>A0ABY1VNW8_9ACTO</name>
<dbReference type="RefSeq" id="WP_111836741.1">
    <property type="nucleotide sequence ID" value="NZ_UAPQ01000008.1"/>
</dbReference>
<evidence type="ECO:0000313" key="1">
    <source>
        <dbReference type="EMBL" id="SPT53801.1"/>
    </source>
</evidence>
<accession>A0ABY1VNW8</accession>
<gene>
    <name evidence="1" type="ORF">NCTC11535_01485</name>
</gene>
<evidence type="ECO:0000313" key="2">
    <source>
        <dbReference type="Proteomes" id="UP000250006"/>
    </source>
</evidence>
<dbReference type="EMBL" id="UAPQ01000008">
    <property type="protein sequence ID" value="SPT53801.1"/>
    <property type="molecule type" value="Genomic_DNA"/>
</dbReference>
<reference evidence="1 2" key="1">
    <citation type="submission" date="2018-06" db="EMBL/GenBank/DDBJ databases">
        <authorList>
            <consortium name="Pathogen Informatics"/>
            <person name="Doyle S."/>
        </authorList>
    </citation>
    <scope>NUCLEOTIDE SEQUENCE [LARGE SCALE GENOMIC DNA]</scope>
    <source>
        <strain evidence="1 2">NCTC11535</strain>
    </source>
</reference>
<proteinExistence type="predicted"/>
<comment type="caution">
    <text evidence="1">The sequence shown here is derived from an EMBL/GenBank/DDBJ whole genome shotgun (WGS) entry which is preliminary data.</text>
</comment>
<organism evidence="1 2">
    <name type="scientific">Actinomyces bovis</name>
    <dbReference type="NCBI Taxonomy" id="1658"/>
    <lineage>
        <taxon>Bacteria</taxon>
        <taxon>Bacillati</taxon>
        <taxon>Actinomycetota</taxon>
        <taxon>Actinomycetes</taxon>
        <taxon>Actinomycetales</taxon>
        <taxon>Actinomycetaceae</taxon>
        <taxon>Actinomyces</taxon>
    </lineage>
</organism>
<dbReference type="Proteomes" id="UP000250006">
    <property type="component" value="Unassembled WGS sequence"/>
</dbReference>
<protein>
    <recommendedName>
        <fullName evidence="3">Tail assembly chaperone</fullName>
    </recommendedName>
</protein>
<evidence type="ECO:0008006" key="3">
    <source>
        <dbReference type="Google" id="ProtNLM"/>
    </source>
</evidence>